<keyword evidence="1" id="KW-1133">Transmembrane helix</keyword>
<feature type="transmembrane region" description="Helical" evidence="1">
    <location>
        <begin position="12"/>
        <end position="37"/>
    </location>
</feature>
<reference evidence="2" key="1">
    <citation type="submission" date="2017-07" db="EMBL/GenBank/DDBJ databases">
        <title>Taro Niue Genome Assembly and Annotation.</title>
        <authorList>
            <person name="Atibalentja N."/>
            <person name="Keating K."/>
            <person name="Fields C.J."/>
        </authorList>
    </citation>
    <scope>NUCLEOTIDE SEQUENCE</scope>
    <source>
        <strain evidence="2">Niue_2</strain>
        <tissue evidence="2">Leaf</tissue>
    </source>
</reference>
<organism evidence="2 3">
    <name type="scientific">Colocasia esculenta</name>
    <name type="common">Wild taro</name>
    <name type="synonym">Arum esculentum</name>
    <dbReference type="NCBI Taxonomy" id="4460"/>
    <lineage>
        <taxon>Eukaryota</taxon>
        <taxon>Viridiplantae</taxon>
        <taxon>Streptophyta</taxon>
        <taxon>Embryophyta</taxon>
        <taxon>Tracheophyta</taxon>
        <taxon>Spermatophyta</taxon>
        <taxon>Magnoliopsida</taxon>
        <taxon>Liliopsida</taxon>
        <taxon>Araceae</taxon>
        <taxon>Aroideae</taxon>
        <taxon>Colocasieae</taxon>
        <taxon>Colocasia</taxon>
    </lineage>
</organism>
<evidence type="ECO:0000313" key="3">
    <source>
        <dbReference type="Proteomes" id="UP000652761"/>
    </source>
</evidence>
<feature type="transmembrane region" description="Helical" evidence="1">
    <location>
        <begin position="79"/>
        <end position="102"/>
    </location>
</feature>
<proteinExistence type="predicted"/>
<evidence type="ECO:0000256" key="1">
    <source>
        <dbReference type="SAM" id="Phobius"/>
    </source>
</evidence>
<dbReference type="AlphaFoldDB" id="A0A843UML4"/>
<dbReference type="EMBL" id="NMUH01000618">
    <property type="protein sequence ID" value="MQL82233.1"/>
    <property type="molecule type" value="Genomic_DNA"/>
</dbReference>
<accession>A0A843UML4</accession>
<protein>
    <submittedName>
        <fullName evidence="2">Uncharacterized protein</fullName>
    </submittedName>
</protein>
<name>A0A843UML4_COLES</name>
<gene>
    <name evidence="2" type="ORF">Taro_014706</name>
</gene>
<comment type="caution">
    <text evidence="2">The sequence shown here is derived from an EMBL/GenBank/DDBJ whole genome shotgun (WGS) entry which is preliminary data.</text>
</comment>
<keyword evidence="1" id="KW-0812">Transmembrane</keyword>
<keyword evidence="3" id="KW-1185">Reference proteome</keyword>
<evidence type="ECO:0000313" key="2">
    <source>
        <dbReference type="EMBL" id="MQL82233.1"/>
    </source>
</evidence>
<feature type="transmembrane region" description="Helical" evidence="1">
    <location>
        <begin position="300"/>
        <end position="321"/>
    </location>
</feature>
<dbReference type="Proteomes" id="UP000652761">
    <property type="component" value="Unassembled WGS sequence"/>
</dbReference>
<feature type="transmembrane region" description="Helical" evidence="1">
    <location>
        <begin position="237"/>
        <end position="257"/>
    </location>
</feature>
<keyword evidence="1" id="KW-0472">Membrane</keyword>
<feature type="transmembrane region" description="Helical" evidence="1">
    <location>
        <begin position="49"/>
        <end position="73"/>
    </location>
</feature>
<sequence length="353" mass="39459">MPLFRELEPESLKVSVMGLQLCGLPVWYWLVSTVPWLVAVERQLDLSSVIVVGFFIYHTEKLFLCCIVLVGYWHHELVVRSGVVASFLSDSCFATGCGLCVVTPWLRFYTLRCAMVMAQLWLWLWFHGVEMDLCFMEVVRCDLPPVVFYAFSVSPFGVEVSSVFGRCGRLVPPAVELVVLCELVLPGEQRSSVQAKPRLPQRLLWCFPVIQLPGGSCDMGFTRGWHSERGRTSDVEFLAFFGLFGFCIGYEWVFPVVKVGSASGYPKFLSRGKMTEGSDLCLWVCSRLELGPESLKVSGMGLQLCGLQVWCWLVSTVLWLVAVKRQLDLSSVTAKLRGCSCVVLSGLDTGVMN</sequence>